<dbReference type="InterPro" id="IPR036291">
    <property type="entry name" value="NAD(P)-bd_dom_sf"/>
</dbReference>
<proteinExistence type="inferred from homology"/>
<dbReference type="OrthoDB" id="4069699at2759"/>
<dbReference type="EC" id="1.1.1.37" evidence="3"/>
<dbReference type="Pfam" id="PF02866">
    <property type="entry name" value="Ldh_1_C"/>
    <property type="match status" value="1"/>
</dbReference>
<dbReference type="InterPro" id="IPR022383">
    <property type="entry name" value="Lactate/malate_DH_C"/>
</dbReference>
<dbReference type="GO" id="GO:0006099">
    <property type="term" value="P:tricarboxylic acid cycle"/>
    <property type="evidence" value="ECO:0007669"/>
    <property type="project" value="UniProtKB-KW"/>
</dbReference>
<comment type="caution">
    <text evidence="9">The sequence shown here is derived from an EMBL/GenBank/DDBJ whole genome shotgun (WGS) entry which is preliminary data.</text>
</comment>
<feature type="domain" description="Brix" evidence="8">
    <location>
        <begin position="199"/>
        <end position="405"/>
    </location>
</feature>
<protein>
    <recommendedName>
        <fullName evidence="3">malate dehydrogenase</fullName>
        <ecNumber evidence="3">1.1.1.37</ecNumber>
    </recommendedName>
</protein>
<feature type="compositionally biased region" description="Polar residues" evidence="7">
    <location>
        <begin position="438"/>
        <end position="451"/>
    </location>
</feature>
<dbReference type="GO" id="GO:0030060">
    <property type="term" value="F:L-malate dehydrogenase (NAD+) activity"/>
    <property type="evidence" value="ECO:0007669"/>
    <property type="project" value="UniProtKB-EC"/>
</dbReference>
<dbReference type="CDD" id="cd01337">
    <property type="entry name" value="MDH_glyoxysomal_mitochondrial"/>
    <property type="match status" value="1"/>
</dbReference>
<evidence type="ECO:0000259" key="8">
    <source>
        <dbReference type="PROSITE" id="PS50833"/>
    </source>
</evidence>
<keyword evidence="6" id="KW-0520">NAD</keyword>
<dbReference type="PANTHER" id="PTHR11540">
    <property type="entry name" value="MALATE AND LACTATE DEHYDROGENASE"/>
    <property type="match status" value="1"/>
</dbReference>
<reference evidence="9 10" key="1">
    <citation type="submission" date="2017-01" db="EMBL/GenBank/DDBJ databases">
        <title>The recent genome duplication of the halophilic yeast Hortaea werneckii: insights from long-read sequencing.</title>
        <authorList>
            <person name="Sinha S."/>
            <person name="Flibotte S."/>
            <person name="Neira M."/>
            <person name="Lenassi M."/>
            <person name="Gostincar C."/>
            <person name="Stajich J.E."/>
            <person name="Nislow C.E."/>
        </authorList>
    </citation>
    <scope>NUCLEOTIDE SEQUENCE [LARGE SCALE GENOMIC DNA]</scope>
    <source>
        <strain evidence="9 10">EXF-2000</strain>
    </source>
</reference>
<evidence type="ECO:0000256" key="3">
    <source>
        <dbReference type="ARBA" id="ARBA00012995"/>
    </source>
</evidence>
<dbReference type="PROSITE" id="PS00068">
    <property type="entry name" value="MDH"/>
    <property type="match status" value="1"/>
</dbReference>
<dbReference type="InterPro" id="IPR010097">
    <property type="entry name" value="Malate_DH_type1"/>
</dbReference>
<evidence type="ECO:0000256" key="7">
    <source>
        <dbReference type="SAM" id="MobiDB-lite"/>
    </source>
</evidence>
<keyword evidence="10" id="KW-1185">Reference proteome</keyword>
<dbReference type="SUPFAM" id="SSF56327">
    <property type="entry name" value="LDH C-terminal domain-like"/>
    <property type="match status" value="1"/>
</dbReference>
<dbReference type="Pfam" id="PF04427">
    <property type="entry name" value="Brix"/>
    <property type="match status" value="1"/>
</dbReference>
<gene>
    <name evidence="9" type="ORF">BTJ68_14120</name>
</gene>
<name>A0A1Z5SP74_HORWE</name>
<dbReference type="FunFam" id="3.40.50.720:FF:000013">
    <property type="entry name" value="Malate dehydrogenase"/>
    <property type="match status" value="1"/>
</dbReference>
<dbReference type="STRING" id="1157616.A0A1Z5SP74"/>
<evidence type="ECO:0000256" key="1">
    <source>
        <dbReference type="ARBA" id="ARBA00008824"/>
    </source>
</evidence>
<dbReference type="SMART" id="SM00879">
    <property type="entry name" value="Brix"/>
    <property type="match status" value="1"/>
</dbReference>
<dbReference type="InterPro" id="IPR007109">
    <property type="entry name" value="Brix"/>
</dbReference>
<dbReference type="Gene3D" id="3.90.110.10">
    <property type="entry name" value="Lactate dehydrogenase/glycoside hydrolase, family 4, C-terminal"/>
    <property type="match status" value="1"/>
</dbReference>
<dbReference type="PANTHER" id="PTHR11540:SF16">
    <property type="entry name" value="MALATE DEHYDROGENASE, MITOCHONDRIAL"/>
    <property type="match status" value="1"/>
</dbReference>
<dbReference type="PROSITE" id="PS50833">
    <property type="entry name" value="BRIX"/>
    <property type="match status" value="1"/>
</dbReference>
<dbReference type="Pfam" id="PF00056">
    <property type="entry name" value="Ldh_1_N"/>
    <property type="match status" value="1"/>
</dbReference>
<dbReference type="SUPFAM" id="SSF52954">
    <property type="entry name" value="Class II aaRS ABD-related"/>
    <property type="match status" value="1"/>
</dbReference>
<dbReference type="AlphaFoldDB" id="A0A1Z5SP74"/>
<keyword evidence="5" id="KW-0560">Oxidoreductase</keyword>
<feature type="compositionally biased region" description="Basic and acidic residues" evidence="7">
    <location>
        <begin position="14"/>
        <end position="52"/>
    </location>
</feature>
<dbReference type="FunFam" id="3.40.50.10480:FF:000005">
    <property type="entry name" value="Similar to RNA processing factor 1"/>
    <property type="match status" value="1"/>
</dbReference>
<dbReference type="GO" id="GO:0019843">
    <property type="term" value="F:rRNA binding"/>
    <property type="evidence" value="ECO:0007669"/>
    <property type="project" value="InterPro"/>
</dbReference>
<keyword evidence="4" id="KW-0816">Tricarboxylic acid cycle</keyword>
<dbReference type="EMBL" id="MUNK01000363">
    <property type="protein sequence ID" value="OTA22531.1"/>
    <property type="molecule type" value="Genomic_DNA"/>
</dbReference>
<dbReference type="SUPFAM" id="SSF51735">
    <property type="entry name" value="NAD(P)-binding Rossmann-fold domains"/>
    <property type="match status" value="1"/>
</dbReference>
<feature type="compositionally biased region" description="Acidic residues" evidence="7">
    <location>
        <begin position="125"/>
        <end position="147"/>
    </location>
</feature>
<evidence type="ECO:0000256" key="6">
    <source>
        <dbReference type="ARBA" id="ARBA00023027"/>
    </source>
</evidence>
<comment type="subunit">
    <text evidence="2">Homodimer.</text>
</comment>
<evidence type="ECO:0000256" key="2">
    <source>
        <dbReference type="ARBA" id="ARBA00011738"/>
    </source>
</evidence>
<evidence type="ECO:0000313" key="9">
    <source>
        <dbReference type="EMBL" id="OTA22531.1"/>
    </source>
</evidence>
<evidence type="ECO:0000313" key="10">
    <source>
        <dbReference type="Proteomes" id="UP000194280"/>
    </source>
</evidence>
<feature type="region of interest" description="Disordered" evidence="7">
    <location>
        <begin position="1"/>
        <end position="172"/>
    </location>
</feature>
<feature type="compositionally biased region" description="Basic and acidic residues" evidence="7">
    <location>
        <begin position="93"/>
        <end position="108"/>
    </location>
</feature>
<sequence>MGSFNPLKVKNKQKRSELYGKEKKQKENSKRDDRMRRRRHEDKNPHLREARRIKNVPKTIESKRTWDDANPEDEAEGKLNVAFDVLNPKRRKVVGEDQPKPEEIIPEEHQEDGEDVEQVGAPDKDAEEDEVDSMLGSESEEEDEDAELNGRTQEPPDRAPSEAPSAAPSAATAATDLNLTPDALIQRFPRLFNTAEHDPKVLVTTSINSTLHWEAQLLTSLFPNSRYIRRTAHYHSYKYSIREIAKYASGRDFTHLVIMNEDLKRPKGLDIVHLPEGPMFHFTISNWVEGARIPGHGNPTNHYPELILNGFRTPLGLLTAHLFKSLFPPRPDIQGRQAVTLHNQRDYIFLRRHRYVFRDKRATEKSIQGADGKPVKGVEDIRAGLQELGPRFTLKLRRVDKGIQWMSGQEWQWKAHDEKLLPSSHQQHLQQRQDESRWGSTPSRATNADVTNDSIPVVAGASGGIGQPLSLLLKACPLVDELALYDVVNTPGVTADLSHISSVAKIQGYLPADDGMKKAMTGADIVVIPAGIPRKPGMTRDDLFKINAGIVQGLIQGCAENCPDAYILVISNPVNSTVPIAAEVLKKAGKFNPKKLFGVTTLDVVRAETFVGEITGERDPSKTIIPVIGGHSGETIVPLFSQSKPAVKISDDKLDALVNRVQFGGDEVVKAKDGAGSATLSMAYAGFRFAEKVMKAAKGESGIVEPTFVYLPGVAGGDEVAKATGLEYFSVPVELGKDGAQKAVNIVKDANDYEKKLLQKCYDGLKGNISKGIEFVQNPPHTGASSLYINGKFVHQAGTYEQHSNGAGIDVDFSRVKYHVAPLGIPLVTQHPRCALRFPDGYVNLGKPDTESEGLPGVQREGLKCVHDFRC</sequence>
<dbReference type="GO" id="GO:0006364">
    <property type="term" value="P:rRNA processing"/>
    <property type="evidence" value="ECO:0007669"/>
    <property type="project" value="InterPro"/>
</dbReference>
<dbReference type="VEuPathDB" id="FungiDB:BTJ68_14120"/>
<dbReference type="FunFam" id="3.90.110.10:FF:000009">
    <property type="entry name" value="Malate dehydrogenase"/>
    <property type="match status" value="1"/>
</dbReference>
<dbReference type="InParanoid" id="A0A1Z5SP74"/>
<feature type="compositionally biased region" description="Low complexity" evidence="7">
    <location>
        <begin position="161"/>
        <end position="172"/>
    </location>
</feature>
<dbReference type="Proteomes" id="UP000194280">
    <property type="component" value="Unassembled WGS sequence"/>
</dbReference>
<dbReference type="InterPro" id="IPR001236">
    <property type="entry name" value="Lactate/malate_DH_N"/>
</dbReference>
<dbReference type="Gene3D" id="3.40.50.720">
    <property type="entry name" value="NAD(P)-binding Rossmann-like Domain"/>
    <property type="match status" value="1"/>
</dbReference>
<feature type="region of interest" description="Disordered" evidence="7">
    <location>
        <begin position="422"/>
        <end position="451"/>
    </location>
</feature>
<dbReference type="InterPro" id="IPR015955">
    <property type="entry name" value="Lactate_DH/Glyco_Ohase_4_C"/>
</dbReference>
<accession>A0A1Z5SP74</accession>
<comment type="similarity">
    <text evidence="1">Belongs to the LDH/MDH superfamily. MDH type 1 family.</text>
</comment>
<dbReference type="NCBIfam" id="TIGR01772">
    <property type="entry name" value="MDH_euk_gproteo"/>
    <property type="match status" value="1"/>
</dbReference>
<evidence type="ECO:0000256" key="5">
    <source>
        <dbReference type="ARBA" id="ARBA00023002"/>
    </source>
</evidence>
<dbReference type="GO" id="GO:0005829">
    <property type="term" value="C:cytosol"/>
    <property type="evidence" value="ECO:0007669"/>
    <property type="project" value="TreeGrafter"/>
</dbReference>
<organism evidence="9 10">
    <name type="scientific">Hortaea werneckii EXF-2000</name>
    <dbReference type="NCBI Taxonomy" id="1157616"/>
    <lineage>
        <taxon>Eukaryota</taxon>
        <taxon>Fungi</taxon>
        <taxon>Dikarya</taxon>
        <taxon>Ascomycota</taxon>
        <taxon>Pezizomycotina</taxon>
        <taxon>Dothideomycetes</taxon>
        <taxon>Dothideomycetidae</taxon>
        <taxon>Mycosphaerellales</taxon>
        <taxon>Teratosphaeriaceae</taxon>
        <taxon>Hortaea</taxon>
    </lineage>
</organism>
<dbReference type="InterPro" id="IPR001252">
    <property type="entry name" value="Malate_DH_AS"/>
</dbReference>
<evidence type="ECO:0000256" key="4">
    <source>
        <dbReference type="ARBA" id="ARBA00022532"/>
    </source>
</evidence>
<dbReference type="Gene3D" id="3.40.50.10480">
    <property type="entry name" value="Probable brix-domain ribosomal biogenesis protein"/>
    <property type="match status" value="1"/>
</dbReference>
<dbReference type="GO" id="GO:0006108">
    <property type="term" value="P:malate metabolic process"/>
    <property type="evidence" value="ECO:0007669"/>
    <property type="project" value="InterPro"/>
</dbReference>